<evidence type="ECO:0000256" key="4">
    <source>
        <dbReference type="ARBA" id="ARBA00023163"/>
    </source>
</evidence>
<dbReference type="SMART" id="SM01043">
    <property type="entry name" value="BTAD"/>
    <property type="match status" value="1"/>
</dbReference>
<proteinExistence type="inferred from homology"/>
<dbReference type="EMBL" id="JBHSFN010000040">
    <property type="protein sequence ID" value="MFC4592044.1"/>
    <property type="molecule type" value="Genomic_DNA"/>
</dbReference>
<dbReference type="SUPFAM" id="SSF48452">
    <property type="entry name" value="TPR-like"/>
    <property type="match status" value="1"/>
</dbReference>
<dbReference type="Proteomes" id="UP001595891">
    <property type="component" value="Unassembled WGS sequence"/>
</dbReference>
<dbReference type="Gene3D" id="1.10.10.10">
    <property type="entry name" value="Winged helix-like DNA-binding domain superfamily/Winged helix DNA-binding domain"/>
    <property type="match status" value="1"/>
</dbReference>
<dbReference type="SMART" id="SM00862">
    <property type="entry name" value="Trans_reg_C"/>
    <property type="match status" value="1"/>
</dbReference>
<sequence length="251" mass="27221">MRLVGTFGVNRDGSVLPHVEVGSRKARLLLTLLAVERGRLVPAGRVAEVLWGDDPPRRPDENMATLVSRLRSRLGRHIVEGGRSGYRLGDTVSVDLHLAAGLAGVAERSLVRRDSEAARGAAQQVLAMLERAGVLDDEPGALWAEPARTLQTESLRRARHVAAEAALRDGEPVMARPPAEAALRADPMDEIACRLLMRTYTALGEPGRALATYEGLRAMLTEEFGVDPSHATRDLHLAILQERVLTPSSGW</sequence>
<name>A0ABV9EVM9_9ACTN</name>
<keyword evidence="3" id="KW-0238">DNA-binding</keyword>
<dbReference type="SUPFAM" id="SSF46894">
    <property type="entry name" value="C-terminal effector domain of the bipartite response regulators"/>
    <property type="match status" value="1"/>
</dbReference>
<keyword evidence="8" id="KW-1185">Reference proteome</keyword>
<protein>
    <submittedName>
        <fullName evidence="7">BTAD domain-containing putative transcriptional regulator</fullName>
    </submittedName>
</protein>
<dbReference type="PANTHER" id="PTHR35807:SF1">
    <property type="entry name" value="TRANSCRIPTIONAL REGULATOR REDD"/>
    <property type="match status" value="1"/>
</dbReference>
<dbReference type="InterPro" id="IPR011990">
    <property type="entry name" value="TPR-like_helical_dom_sf"/>
</dbReference>
<accession>A0ABV9EVM9</accession>
<dbReference type="Gene3D" id="1.25.40.10">
    <property type="entry name" value="Tetratricopeptide repeat domain"/>
    <property type="match status" value="1"/>
</dbReference>
<evidence type="ECO:0000313" key="8">
    <source>
        <dbReference type="Proteomes" id="UP001595891"/>
    </source>
</evidence>
<evidence type="ECO:0000256" key="1">
    <source>
        <dbReference type="ARBA" id="ARBA00005820"/>
    </source>
</evidence>
<keyword evidence="4" id="KW-0804">Transcription</keyword>
<dbReference type="InterPro" id="IPR001867">
    <property type="entry name" value="OmpR/PhoB-type_DNA-bd"/>
</dbReference>
<dbReference type="Pfam" id="PF03704">
    <property type="entry name" value="BTAD"/>
    <property type="match status" value="1"/>
</dbReference>
<dbReference type="InterPro" id="IPR005158">
    <property type="entry name" value="BTAD"/>
</dbReference>
<feature type="domain" description="Bacterial transcriptional activator" evidence="6">
    <location>
        <begin position="94"/>
        <end position="240"/>
    </location>
</feature>
<dbReference type="RefSeq" id="WP_262846589.1">
    <property type="nucleotide sequence ID" value="NZ_JANZYP010000048.1"/>
</dbReference>
<keyword evidence="2" id="KW-0805">Transcription regulation</keyword>
<evidence type="ECO:0000259" key="5">
    <source>
        <dbReference type="SMART" id="SM00862"/>
    </source>
</evidence>
<organism evidence="7 8">
    <name type="scientific">Sphaerisporangium corydalis</name>
    <dbReference type="NCBI Taxonomy" id="1441875"/>
    <lineage>
        <taxon>Bacteria</taxon>
        <taxon>Bacillati</taxon>
        <taxon>Actinomycetota</taxon>
        <taxon>Actinomycetes</taxon>
        <taxon>Streptosporangiales</taxon>
        <taxon>Streptosporangiaceae</taxon>
        <taxon>Sphaerisporangium</taxon>
    </lineage>
</organism>
<gene>
    <name evidence="7" type="ORF">ACFO8L_38565</name>
</gene>
<reference evidence="8" key="1">
    <citation type="journal article" date="2019" name="Int. J. Syst. Evol. Microbiol.">
        <title>The Global Catalogue of Microorganisms (GCM) 10K type strain sequencing project: providing services to taxonomists for standard genome sequencing and annotation.</title>
        <authorList>
            <consortium name="The Broad Institute Genomics Platform"/>
            <consortium name="The Broad Institute Genome Sequencing Center for Infectious Disease"/>
            <person name="Wu L."/>
            <person name="Ma J."/>
        </authorList>
    </citation>
    <scope>NUCLEOTIDE SEQUENCE [LARGE SCALE GENOMIC DNA]</scope>
    <source>
        <strain evidence="8">CCUG 49560</strain>
    </source>
</reference>
<evidence type="ECO:0000256" key="3">
    <source>
        <dbReference type="ARBA" id="ARBA00023125"/>
    </source>
</evidence>
<dbReference type="PANTHER" id="PTHR35807">
    <property type="entry name" value="TRANSCRIPTIONAL REGULATOR REDD-RELATED"/>
    <property type="match status" value="1"/>
</dbReference>
<evidence type="ECO:0000259" key="6">
    <source>
        <dbReference type="SMART" id="SM01043"/>
    </source>
</evidence>
<comment type="similarity">
    <text evidence="1">Belongs to the AfsR/DnrI/RedD regulatory family.</text>
</comment>
<feature type="domain" description="OmpR/PhoB-type" evidence="5">
    <location>
        <begin position="18"/>
        <end position="88"/>
    </location>
</feature>
<comment type="caution">
    <text evidence="7">The sequence shown here is derived from an EMBL/GenBank/DDBJ whole genome shotgun (WGS) entry which is preliminary data.</text>
</comment>
<evidence type="ECO:0000313" key="7">
    <source>
        <dbReference type="EMBL" id="MFC4592044.1"/>
    </source>
</evidence>
<dbReference type="InterPro" id="IPR036388">
    <property type="entry name" value="WH-like_DNA-bd_sf"/>
</dbReference>
<dbReference type="InterPro" id="IPR051677">
    <property type="entry name" value="AfsR-DnrI-RedD_regulator"/>
</dbReference>
<evidence type="ECO:0000256" key="2">
    <source>
        <dbReference type="ARBA" id="ARBA00023015"/>
    </source>
</evidence>
<dbReference type="InterPro" id="IPR016032">
    <property type="entry name" value="Sig_transdc_resp-reg_C-effctor"/>
</dbReference>